<sequence>MKGRSCSCWHFSSLSCCSAAGVATNMNETTFSSGNRSPDFILRLDDLWNKRSRQTEEITTAAVVYAKRRVVNINVVADVYRWSL</sequence>
<proteinExistence type="predicted"/>
<protein>
    <submittedName>
        <fullName evidence="3">Secreted protein</fullName>
    </submittedName>
</protein>
<reference evidence="3" key="1">
    <citation type="submission" date="2022-11" db="UniProtKB">
        <authorList>
            <consortium name="WormBaseParasite"/>
        </authorList>
    </citation>
    <scope>IDENTIFICATION</scope>
</reference>
<feature type="chain" id="PRO_5037987724" evidence="1">
    <location>
        <begin position="20"/>
        <end position="84"/>
    </location>
</feature>
<evidence type="ECO:0000256" key="1">
    <source>
        <dbReference type="SAM" id="SignalP"/>
    </source>
</evidence>
<accession>A0A915ABF9</accession>
<dbReference type="Proteomes" id="UP000887569">
    <property type="component" value="Unplaced"/>
</dbReference>
<keyword evidence="2" id="KW-1185">Reference proteome</keyword>
<evidence type="ECO:0000313" key="2">
    <source>
        <dbReference type="Proteomes" id="UP000887569"/>
    </source>
</evidence>
<evidence type="ECO:0000313" key="3">
    <source>
        <dbReference type="WBParaSite" id="PgR004_g147_t01"/>
    </source>
</evidence>
<keyword evidence="1" id="KW-0732">Signal</keyword>
<feature type="signal peptide" evidence="1">
    <location>
        <begin position="1"/>
        <end position="19"/>
    </location>
</feature>
<organism evidence="2 3">
    <name type="scientific">Parascaris univalens</name>
    <name type="common">Nematode worm</name>
    <dbReference type="NCBI Taxonomy" id="6257"/>
    <lineage>
        <taxon>Eukaryota</taxon>
        <taxon>Metazoa</taxon>
        <taxon>Ecdysozoa</taxon>
        <taxon>Nematoda</taxon>
        <taxon>Chromadorea</taxon>
        <taxon>Rhabditida</taxon>
        <taxon>Spirurina</taxon>
        <taxon>Ascaridomorpha</taxon>
        <taxon>Ascaridoidea</taxon>
        <taxon>Ascarididae</taxon>
        <taxon>Parascaris</taxon>
    </lineage>
</organism>
<dbReference type="PROSITE" id="PS51257">
    <property type="entry name" value="PROKAR_LIPOPROTEIN"/>
    <property type="match status" value="1"/>
</dbReference>
<dbReference type="AlphaFoldDB" id="A0A915ABF9"/>
<dbReference type="WBParaSite" id="PgR004_g147_t01">
    <property type="protein sequence ID" value="PgR004_g147_t01"/>
    <property type="gene ID" value="PgR004_g147"/>
</dbReference>
<name>A0A915ABF9_PARUN</name>